<feature type="region of interest" description="Disordered" evidence="1">
    <location>
        <begin position="143"/>
        <end position="187"/>
    </location>
</feature>
<evidence type="ECO:0000256" key="1">
    <source>
        <dbReference type="SAM" id="MobiDB-lite"/>
    </source>
</evidence>
<feature type="compositionally biased region" description="Polar residues" evidence="1">
    <location>
        <begin position="211"/>
        <end position="245"/>
    </location>
</feature>
<protein>
    <submittedName>
        <fullName evidence="3">Uncharacterized protein</fullName>
    </submittedName>
</protein>
<name>A0A914QAH8_9BILA</name>
<feature type="region of interest" description="Disordered" evidence="1">
    <location>
        <begin position="264"/>
        <end position="302"/>
    </location>
</feature>
<organism evidence="2 3">
    <name type="scientific">Panagrolaimus davidi</name>
    <dbReference type="NCBI Taxonomy" id="227884"/>
    <lineage>
        <taxon>Eukaryota</taxon>
        <taxon>Metazoa</taxon>
        <taxon>Ecdysozoa</taxon>
        <taxon>Nematoda</taxon>
        <taxon>Chromadorea</taxon>
        <taxon>Rhabditida</taxon>
        <taxon>Tylenchina</taxon>
        <taxon>Panagrolaimomorpha</taxon>
        <taxon>Panagrolaimoidea</taxon>
        <taxon>Panagrolaimidae</taxon>
        <taxon>Panagrolaimus</taxon>
    </lineage>
</organism>
<sequence>MDQQEPSTFNHLHQQEQQLQQQYQDLLQEESNNDIIISESSENAIGMSLIASTRQYSIGMGKNLKPNSRLWIETIEDPKLVHLYCLEESTDEKDTFFCKHCKRFNIITRCEILHFDGGATELWEVTTHLPSCKRQKTDVEKFSLGRPSAHGGSNYKPSVRISQRLQKKRESLDNGADEGVEDLSDKENNEYAEPILYHITPTVNRRKAAVSNPSLSTPASNSLPSLSNGTPVKPGSSISPQQNNKLAPRTEMDKRYDEERLRNLVIENPPSRNTPHPSENSSMNENSSVDYNQSLSLPDPNKSYMSLPSNYHEVLSNNWQYGYDSFGNPNKRIIVRDDKNPEDAHEYRNDRYDTRCVGCAKNGKVAAKIMNGTLYVPPSKDHTCEPRKWAEIQRLQREYKNNMGRKRGRTAKAETTVNKRAKVVE</sequence>
<dbReference type="WBParaSite" id="PDA_v2.g24178.t1">
    <property type="protein sequence ID" value="PDA_v2.g24178.t1"/>
    <property type="gene ID" value="PDA_v2.g24178"/>
</dbReference>
<dbReference type="Proteomes" id="UP000887578">
    <property type="component" value="Unplaced"/>
</dbReference>
<keyword evidence="2" id="KW-1185">Reference proteome</keyword>
<dbReference type="AlphaFoldDB" id="A0A914QAH8"/>
<feature type="compositionally biased region" description="Low complexity" evidence="1">
    <location>
        <begin position="278"/>
        <end position="288"/>
    </location>
</feature>
<feature type="region of interest" description="Disordered" evidence="1">
    <location>
        <begin position="208"/>
        <end position="252"/>
    </location>
</feature>
<evidence type="ECO:0000313" key="3">
    <source>
        <dbReference type="WBParaSite" id="PDA_v2.g24178.t1"/>
    </source>
</evidence>
<reference evidence="3" key="1">
    <citation type="submission" date="2022-11" db="UniProtKB">
        <authorList>
            <consortium name="WormBaseParasite"/>
        </authorList>
    </citation>
    <scope>IDENTIFICATION</scope>
</reference>
<proteinExistence type="predicted"/>
<accession>A0A914QAH8</accession>
<feature type="region of interest" description="Disordered" evidence="1">
    <location>
        <begin position="405"/>
        <end position="425"/>
    </location>
</feature>
<evidence type="ECO:0000313" key="2">
    <source>
        <dbReference type="Proteomes" id="UP000887578"/>
    </source>
</evidence>